<dbReference type="Gene3D" id="1.25.40.10">
    <property type="entry name" value="Tetratricopeptide repeat domain"/>
    <property type="match status" value="1"/>
</dbReference>
<protein>
    <submittedName>
        <fullName evidence="1">Uncharacterized protein</fullName>
    </submittedName>
</protein>
<keyword evidence="3" id="KW-1185">Reference proteome</keyword>
<sequence>MGCCESLPTVASLTKFRRRTTSLTHADITQLQIIFAGIPEHSRQVILNLPARQLLNLYQYHMMALYHGLQKEWQLAIYCEQRVIKGLQALLPTDKDHYIFFNFYSVLSASFLALGALQKAIEVLHIALAILLKHTPTDYKTISVHYYHLANAYKALHNSRASAQYLTKAVEAARLRSDSSRTYAAVLETDL</sequence>
<evidence type="ECO:0000313" key="1">
    <source>
        <dbReference type="EMBL" id="CAF0762341.1"/>
    </source>
</evidence>
<dbReference type="OrthoDB" id="10033783at2759"/>
<dbReference type="SUPFAM" id="SSF48452">
    <property type="entry name" value="TPR-like"/>
    <property type="match status" value="1"/>
</dbReference>
<dbReference type="EMBL" id="CAJNOJ010000213">
    <property type="protein sequence ID" value="CAF1297111.1"/>
    <property type="molecule type" value="Genomic_DNA"/>
</dbReference>
<accession>A0A813Q5P1</accession>
<gene>
    <name evidence="2" type="ORF">EDS130_LOCUS30404</name>
    <name evidence="1" type="ORF">XAT740_LOCUS1004</name>
</gene>
<dbReference type="EMBL" id="CAJNOR010000029">
    <property type="protein sequence ID" value="CAF0762341.1"/>
    <property type="molecule type" value="Genomic_DNA"/>
</dbReference>
<dbReference type="InterPro" id="IPR011990">
    <property type="entry name" value="TPR-like_helical_dom_sf"/>
</dbReference>
<organism evidence="1 3">
    <name type="scientific">Adineta ricciae</name>
    <name type="common">Rotifer</name>
    <dbReference type="NCBI Taxonomy" id="249248"/>
    <lineage>
        <taxon>Eukaryota</taxon>
        <taxon>Metazoa</taxon>
        <taxon>Spiralia</taxon>
        <taxon>Gnathifera</taxon>
        <taxon>Rotifera</taxon>
        <taxon>Eurotatoria</taxon>
        <taxon>Bdelloidea</taxon>
        <taxon>Adinetida</taxon>
        <taxon>Adinetidae</taxon>
        <taxon>Adineta</taxon>
    </lineage>
</organism>
<dbReference type="AlphaFoldDB" id="A0A813Q5P1"/>
<dbReference type="Proteomes" id="UP000663852">
    <property type="component" value="Unassembled WGS sequence"/>
</dbReference>
<evidence type="ECO:0000313" key="2">
    <source>
        <dbReference type="EMBL" id="CAF1297111.1"/>
    </source>
</evidence>
<reference evidence="1" key="1">
    <citation type="submission" date="2021-02" db="EMBL/GenBank/DDBJ databases">
        <authorList>
            <person name="Nowell W R."/>
        </authorList>
    </citation>
    <scope>NUCLEOTIDE SEQUENCE</scope>
</reference>
<comment type="caution">
    <text evidence="1">The sequence shown here is derived from an EMBL/GenBank/DDBJ whole genome shotgun (WGS) entry which is preliminary data.</text>
</comment>
<dbReference type="Proteomes" id="UP000663828">
    <property type="component" value="Unassembled WGS sequence"/>
</dbReference>
<evidence type="ECO:0000313" key="3">
    <source>
        <dbReference type="Proteomes" id="UP000663828"/>
    </source>
</evidence>
<proteinExistence type="predicted"/>
<name>A0A813Q5P1_ADIRI</name>